<feature type="signal peptide" evidence="3">
    <location>
        <begin position="1"/>
        <end position="24"/>
    </location>
</feature>
<accession>A0A0A9ZCX6</accession>
<feature type="domain" description="Single" evidence="4">
    <location>
        <begin position="37"/>
        <end position="110"/>
    </location>
</feature>
<evidence type="ECO:0000256" key="2">
    <source>
        <dbReference type="ARBA" id="ARBA00022525"/>
    </source>
</evidence>
<evidence type="ECO:0000256" key="3">
    <source>
        <dbReference type="SAM" id="SignalP"/>
    </source>
</evidence>
<comment type="subcellular location">
    <subcellularLocation>
        <location evidence="1">Secreted</location>
    </subcellularLocation>
</comment>
<dbReference type="EMBL" id="GBHO01002411">
    <property type="protein sequence ID" value="JAG41193.1"/>
    <property type="molecule type" value="Transcribed_RNA"/>
</dbReference>
<feature type="chain" id="PRO_5002052765" description="Single domain-containing protein" evidence="3">
    <location>
        <begin position="25"/>
        <end position="119"/>
    </location>
</feature>
<dbReference type="SMART" id="SM01318">
    <property type="entry name" value="SVWC"/>
    <property type="match status" value="1"/>
</dbReference>
<evidence type="ECO:0000259" key="4">
    <source>
        <dbReference type="SMART" id="SM01318"/>
    </source>
</evidence>
<sequence length="119" mass="13373">FVEKTLFVMKNLLLLSAILGVASSVTYLYRYEGTTHCTYNNHKFRVGESYSPPGECRELTCKSDRTPGFLSMEGVGCTPSYMIYEEGMEFPPIPDPNAPFPECCGTEVHVLNREKFPSC</sequence>
<evidence type="ECO:0000256" key="1">
    <source>
        <dbReference type="ARBA" id="ARBA00004613"/>
    </source>
</evidence>
<reference evidence="5" key="1">
    <citation type="journal article" date="2014" name="PLoS ONE">
        <title>Transcriptome-Based Identification of ABC Transporters in the Western Tarnished Plant Bug Lygus hesperus.</title>
        <authorList>
            <person name="Hull J.J."/>
            <person name="Chaney K."/>
            <person name="Geib S.M."/>
            <person name="Fabrick J.A."/>
            <person name="Brent C.S."/>
            <person name="Walsh D."/>
            <person name="Lavine L.C."/>
        </authorList>
    </citation>
    <scope>NUCLEOTIDE SEQUENCE</scope>
</reference>
<organism evidence="5">
    <name type="scientific">Lygus hesperus</name>
    <name type="common">Western plant bug</name>
    <dbReference type="NCBI Taxonomy" id="30085"/>
    <lineage>
        <taxon>Eukaryota</taxon>
        <taxon>Metazoa</taxon>
        <taxon>Ecdysozoa</taxon>
        <taxon>Arthropoda</taxon>
        <taxon>Hexapoda</taxon>
        <taxon>Insecta</taxon>
        <taxon>Pterygota</taxon>
        <taxon>Neoptera</taxon>
        <taxon>Paraneoptera</taxon>
        <taxon>Hemiptera</taxon>
        <taxon>Heteroptera</taxon>
        <taxon>Panheteroptera</taxon>
        <taxon>Cimicomorpha</taxon>
        <taxon>Miridae</taxon>
        <taxon>Mirini</taxon>
        <taxon>Lygus</taxon>
    </lineage>
</organism>
<protein>
    <recommendedName>
        <fullName evidence="4">Single domain-containing protein</fullName>
    </recommendedName>
</protein>
<keyword evidence="2" id="KW-0964">Secreted</keyword>
<name>A0A0A9ZCX6_LYGHE</name>
<dbReference type="Pfam" id="PF15430">
    <property type="entry name" value="SVWC"/>
    <property type="match status" value="1"/>
</dbReference>
<dbReference type="InterPro" id="IPR029277">
    <property type="entry name" value="SVWC_dom"/>
</dbReference>
<keyword evidence="3" id="KW-0732">Signal</keyword>
<gene>
    <name evidence="5" type="ORF">CM83_19971</name>
</gene>
<evidence type="ECO:0000313" key="5">
    <source>
        <dbReference type="EMBL" id="JAG41193.1"/>
    </source>
</evidence>
<dbReference type="GO" id="GO:0005576">
    <property type="term" value="C:extracellular region"/>
    <property type="evidence" value="ECO:0007669"/>
    <property type="project" value="UniProtKB-SubCell"/>
</dbReference>
<proteinExistence type="predicted"/>
<feature type="non-terminal residue" evidence="5">
    <location>
        <position position="1"/>
    </location>
</feature>
<dbReference type="AlphaFoldDB" id="A0A0A9ZCX6"/>
<reference evidence="5" key="2">
    <citation type="submission" date="2014-07" db="EMBL/GenBank/DDBJ databases">
        <authorList>
            <person name="Hull J."/>
        </authorList>
    </citation>
    <scope>NUCLEOTIDE SEQUENCE</scope>
</reference>